<dbReference type="AlphaFoldDB" id="A0A7J3KG06"/>
<dbReference type="InterPro" id="IPR059000">
    <property type="entry name" value="ATPase_P-type_domA"/>
</dbReference>
<keyword evidence="5" id="KW-0547">Nucleotide-binding</keyword>
<dbReference type="SUPFAM" id="SSF55008">
    <property type="entry name" value="HMA, heavy metal-associated domain"/>
    <property type="match status" value="2"/>
</dbReference>
<dbReference type="GO" id="GO:0016020">
    <property type="term" value="C:membrane"/>
    <property type="evidence" value="ECO:0007669"/>
    <property type="project" value="InterPro"/>
</dbReference>
<accession>A0A7J3KG06</accession>
<dbReference type="GO" id="GO:0005524">
    <property type="term" value="F:ATP binding"/>
    <property type="evidence" value="ECO:0007669"/>
    <property type="project" value="UniProtKB-KW"/>
</dbReference>
<dbReference type="Gene3D" id="2.70.150.10">
    <property type="entry name" value="Calcium-transporting ATPase, cytoplasmic transduction domain A"/>
    <property type="match status" value="1"/>
</dbReference>
<protein>
    <submittedName>
        <fullName evidence="12">Metal-transporting ATPase</fullName>
    </submittedName>
</protein>
<evidence type="ECO:0000256" key="3">
    <source>
        <dbReference type="ARBA" id="ARBA00022692"/>
    </source>
</evidence>
<dbReference type="InterPro" id="IPR027256">
    <property type="entry name" value="P-typ_ATPase_IB"/>
</dbReference>
<dbReference type="PANTHER" id="PTHR43520">
    <property type="entry name" value="ATP7, ISOFORM B"/>
    <property type="match status" value="1"/>
</dbReference>
<evidence type="ECO:0000256" key="4">
    <source>
        <dbReference type="ARBA" id="ARBA00022723"/>
    </source>
</evidence>
<dbReference type="PROSITE" id="PS01047">
    <property type="entry name" value="HMA_1"/>
    <property type="match status" value="1"/>
</dbReference>
<keyword evidence="7" id="KW-1278">Translocase</keyword>
<feature type="transmembrane region" description="Helical" evidence="10">
    <location>
        <begin position="401"/>
        <end position="423"/>
    </location>
</feature>
<proteinExistence type="inferred from homology"/>
<keyword evidence="8 10" id="KW-1133">Transmembrane helix</keyword>
<dbReference type="PROSITE" id="PS50846">
    <property type="entry name" value="HMA_2"/>
    <property type="match status" value="1"/>
</dbReference>
<sequence length="800" mass="86778">MKKIVVRIIGVDCPTCVYSIERRLKSVRGFAELRVDVSTGLAEVICSEECSAREVYEAIRDAGYDLYKETVEVYLDVSPEQASVVEKRISGINGVLEARVSPSTGFARISFNPLETTRDQVYQELSRIGVKTRYAPRTCLIHSEKLNLALRLAAFAVALGVVAYSMAGMLNPSIRLKEGVVGLAAFTVLMLSGSFIRRGFRALLMGAPSMESLIALSSTISFTAGLILSLGFPDLEHRVHGLVHTSSFFEASAGVLGFVNMGKYLEERLKQKVFKHLEELEKASEGKVRVFRGDSVVEVDLPQVSVNDIVEARTGDRVPVDGVVVEGSAYVDESLLTGESCPVLKKAENRDYVLAGSIVLSGYMRIRVTRVGQDTTVARIAEEAGKAQFYKPGIQRLADRVVGFITWVVIAVAIVVATTWYTLTGDPLLSVLTAVAVLAVTCPCPLGIAIPIAVSIGIVRASRKGVLVRRGDVFERITRSNTVIFDKTGTLTIGEPRVTRVIELGRYDERTVMSYACSVEARSEHKLAQAIVEYCREKNYDFYGSVEDFNYFPGLGVMGRVYGRLVAVGSAELATRLGLSIDGKTERILSEIGSNARTPVLVIVDGEIAAVVEISDTLRPEAHPLIKQLKELGFRVGVASGDVESAVQRIREDLGLDFAVGELKPIDKAELIRETQMIGGKVVFVGDGVNDAPALGVAFVGVAMGKATDIAKNAGDIVLVSNDLRSLLEIYELSRRVNRIALENLVWAFAYNAVLIPIAAGALYLSHGILLKPEWAALAMILSDISVIANSLRLMAGKHS</sequence>
<keyword evidence="4" id="KW-0479">Metal-binding</keyword>
<dbReference type="SUPFAM" id="SSF81653">
    <property type="entry name" value="Calcium ATPase, transduction domain A"/>
    <property type="match status" value="1"/>
</dbReference>
<dbReference type="NCBIfam" id="TIGR01494">
    <property type="entry name" value="ATPase_P-type"/>
    <property type="match status" value="1"/>
</dbReference>
<evidence type="ECO:0000259" key="11">
    <source>
        <dbReference type="PROSITE" id="PS50846"/>
    </source>
</evidence>
<feature type="transmembrane region" description="Helical" evidence="10">
    <location>
        <begin position="179"/>
        <end position="200"/>
    </location>
</feature>
<keyword evidence="9 10" id="KW-0472">Membrane</keyword>
<dbReference type="InterPro" id="IPR001757">
    <property type="entry name" value="P_typ_ATPase"/>
</dbReference>
<dbReference type="PROSITE" id="PS00154">
    <property type="entry name" value="ATPASE_E1_E2"/>
    <property type="match status" value="1"/>
</dbReference>
<reference evidence="12" key="1">
    <citation type="journal article" date="2020" name="mSystems">
        <title>Genome- and Community-Level Interaction Insights into Carbon Utilization and Element Cycling Functions of Hydrothermarchaeota in Hydrothermal Sediment.</title>
        <authorList>
            <person name="Zhou Z."/>
            <person name="Liu Y."/>
            <person name="Xu W."/>
            <person name="Pan J."/>
            <person name="Luo Z.H."/>
            <person name="Li M."/>
        </authorList>
    </citation>
    <scope>NUCLEOTIDE SEQUENCE [LARGE SCALE GENOMIC DNA]</scope>
    <source>
        <strain evidence="12">SpSt-638</strain>
    </source>
</reference>
<evidence type="ECO:0000313" key="12">
    <source>
        <dbReference type="EMBL" id="HGQ59781.1"/>
    </source>
</evidence>
<dbReference type="CDD" id="cd00371">
    <property type="entry name" value="HMA"/>
    <property type="match status" value="1"/>
</dbReference>
<dbReference type="InterPro" id="IPR006121">
    <property type="entry name" value="HMA_dom"/>
</dbReference>
<dbReference type="GO" id="GO:0012505">
    <property type="term" value="C:endomembrane system"/>
    <property type="evidence" value="ECO:0007669"/>
    <property type="project" value="UniProtKB-SubCell"/>
</dbReference>
<dbReference type="PRINTS" id="PR00119">
    <property type="entry name" value="CATATPASE"/>
</dbReference>
<dbReference type="SFLD" id="SFLDG00002">
    <property type="entry name" value="C1.7:_P-type_atpase_like"/>
    <property type="match status" value="1"/>
</dbReference>
<dbReference type="Pfam" id="PF00122">
    <property type="entry name" value="E1-E2_ATPase"/>
    <property type="match status" value="1"/>
</dbReference>
<evidence type="ECO:0000256" key="7">
    <source>
        <dbReference type="ARBA" id="ARBA00022967"/>
    </source>
</evidence>
<dbReference type="GO" id="GO:0055070">
    <property type="term" value="P:copper ion homeostasis"/>
    <property type="evidence" value="ECO:0007669"/>
    <property type="project" value="TreeGrafter"/>
</dbReference>
<organism evidence="12">
    <name type="scientific">Staphylothermus marinus</name>
    <dbReference type="NCBI Taxonomy" id="2280"/>
    <lineage>
        <taxon>Archaea</taxon>
        <taxon>Thermoproteota</taxon>
        <taxon>Thermoprotei</taxon>
        <taxon>Desulfurococcales</taxon>
        <taxon>Desulfurococcaceae</taxon>
        <taxon>Staphylothermus</taxon>
    </lineage>
</organism>
<dbReference type="Gene3D" id="3.40.1110.10">
    <property type="entry name" value="Calcium-transporting ATPase, cytoplasmic domain N"/>
    <property type="match status" value="1"/>
</dbReference>
<dbReference type="SUPFAM" id="SSF81665">
    <property type="entry name" value="Calcium ATPase, transmembrane domain M"/>
    <property type="match status" value="1"/>
</dbReference>
<evidence type="ECO:0000256" key="6">
    <source>
        <dbReference type="ARBA" id="ARBA00022840"/>
    </source>
</evidence>
<dbReference type="NCBIfam" id="TIGR01511">
    <property type="entry name" value="ATPase-IB1_Cu"/>
    <property type="match status" value="1"/>
</dbReference>
<dbReference type="InterPro" id="IPR044492">
    <property type="entry name" value="P_typ_ATPase_HD_dom"/>
</dbReference>
<feature type="transmembrane region" description="Helical" evidence="10">
    <location>
        <begin position="745"/>
        <end position="769"/>
    </location>
</feature>
<feature type="domain" description="HMA" evidence="11">
    <location>
        <begin position="2"/>
        <end position="67"/>
    </location>
</feature>
<dbReference type="GO" id="GO:0016887">
    <property type="term" value="F:ATP hydrolysis activity"/>
    <property type="evidence" value="ECO:0007669"/>
    <property type="project" value="InterPro"/>
</dbReference>
<comment type="subcellular location">
    <subcellularLocation>
        <location evidence="1">Endomembrane system</location>
        <topology evidence="1">Multi-pass membrane protein</topology>
    </subcellularLocation>
</comment>
<keyword evidence="6" id="KW-0067">ATP-binding</keyword>
<dbReference type="PANTHER" id="PTHR43520:SF8">
    <property type="entry name" value="P-TYPE CU(+) TRANSPORTER"/>
    <property type="match status" value="1"/>
</dbReference>
<dbReference type="InterPro" id="IPR023299">
    <property type="entry name" value="ATPase_P-typ_cyto_dom_N"/>
</dbReference>
<dbReference type="PROSITE" id="PS01229">
    <property type="entry name" value="COF_2"/>
    <property type="match status" value="1"/>
</dbReference>
<dbReference type="InterPro" id="IPR036412">
    <property type="entry name" value="HAD-like_sf"/>
</dbReference>
<feature type="transmembrane region" description="Helical" evidence="10">
    <location>
        <begin position="244"/>
        <end position="265"/>
    </location>
</feature>
<feature type="transmembrane region" description="Helical" evidence="10">
    <location>
        <begin position="212"/>
        <end position="232"/>
    </location>
</feature>
<feature type="transmembrane region" description="Helical" evidence="10">
    <location>
        <begin position="429"/>
        <end position="459"/>
    </location>
</feature>
<dbReference type="SFLD" id="SFLDF00027">
    <property type="entry name" value="p-type_atpase"/>
    <property type="match status" value="1"/>
</dbReference>
<gene>
    <name evidence="12" type="ORF">ENU09_03605</name>
</gene>
<keyword evidence="3 10" id="KW-0812">Transmembrane</keyword>
<feature type="transmembrane region" description="Helical" evidence="10">
    <location>
        <begin position="148"/>
        <end position="167"/>
    </location>
</feature>
<feature type="transmembrane region" description="Helical" evidence="10">
    <location>
        <begin position="775"/>
        <end position="796"/>
    </location>
</feature>
<evidence type="ECO:0000256" key="5">
    <source>
        <dbReference type="ARBA" id="ARBA00022741"/>
    </source>
</evidence>
<dbReference type="Pfam" id="PF00702">
    <property type="entry name" value="Hydrolase"/>
    <property type="match status" value="1"/>
</dbReference>
<dbReference type="InterPro" id="IPR008250">
    <property type="entry name" value="ATPase_P-typ_transduc_dom_A_sf"/>
</dbReference>
<dbReference type="InterPro" id="IPR023298">
    <property type="entry name" value="ATPase_P-typ_TM_dom_sf"/>
</dbReference>
<comment type="similarity">
    <text evidence="2">Belongs to the cation transport ATPase (P-type) (TC 3.A.3) family. Type IB subfamily.</text>
</comment>
<comment type="caution">
    <text evidence="12">The sequence shown here is derived from an EMBL/GenBank/DDBJ whole genome shotgun (WGS) entry which is preliminary data.</text>
</comment>
<dbReference type="InterPro" id="IPR018303">
    <property type="entry name" value="ATPase_P-typ_P_site"/>
</dbReference>
<dbReference type="EMBL" id="DTBE01000096">
    <property type="protein sequence ID" value="HGQ59781.1"/>
    <property type="molecule type" value="Genomic_DNA"/>
</dbReference>
<dbReference type="SFLD" id="SFLDS00003">
    <property type="entry name" value="Haloacid_Dehalogenase"/>
    <property type="match status" value="1"/>
</dbReference>
<evidence type="ECO:0000256" key="9">
    <source>
        <dbReference type="ARBA" id="ARBA00023136"/>
    </source>
</evidence>
<dbReference type="InterPro" id="IPR036163">
    <property type="entry name" value="HMA_dom_sf"/>
</dbReference>
<dbReference type="GO" id="GO:0043682">
    <property type="term" value="F:P-type divalent copper transporter activity"/>
    <property type="evidence" value="ECO:0007669"/>
    <property type="project" value="TreeGrafter"/>
</dbReference>
<dbReference type="Pfam" id="PF00403">
    <property type="entry name" value="HMA"/>
    <property type="match status" value="1"/>
</dbReference>
<name>A0A7J3KG06_STAMA</name>
<evidence type="ECO:0000256" key="8">
    <source>
        <dbReference type="ARBA" id="ARBA00022989"/>
    </source>
</evidence>
<dbReference type="Gene3D" id="3.30.70.100">
    <property type="match status" value="2"/>
</dbReference>
<evidence type="ECO:0000256" key="1">
    <source>
        <dbReference type="ARBA" id="ARBA00004127"/>
    </source>
</evidence>
<dbReference type="PRINTS" id="PR00943">
    <property type="entry name" value="CUATPASE"/>
</dbReference>
<dbReference type="GO" id="GO:0005507">
    <property type="term" value="F:copper ion binding"/>
    <property type="evidence" value="ECO:0007669"/>
    <property type="project" value="TreeGrafter"/>
</dbReference>
<evidence type="ECO:0000256" key="2">
    <source>
        <dbReference type="ARBA" id="ARBA00006024"/>
    </source>
</evidence>
<dbReference type="InterPro" id="IPR017969">
    <property type="entry name" value="Heavy-metal-associated_CS"/>
</dbReference>
<dbReference type="Gene3D" id="3.40.50.1000">
    <property type="entry name" value="HAD superfamily/HAD-like"/>
    <property type="match status" value="1"/>
</dbReference>
<dbReference type="NCBIfam" id="TIGR01525">
    <property type="entry name" value="ATPase-IB_hvy"/>
    <property type="match status" value="1"/>
</dbReference>
<evidence type="ECO:0000256" key="10">
    <source>
        <dbReference type="SAM" id="Phobius"/>
    </source>
</evidence>
<dbReference type="SUPFAM" id="SSF56784">
    <property type="entry name" value="HAD-like"/>
    <property type="match status" value="1"/>
</dbReference>
<dbReference type="InterPro" id="IPR023214">
    <property type="entry name" value="HAD_sf"/>
</dbReference>